<organism evidence="1">
    <name type="scientific">viral metagenome</name>
    <dbReference type="NCBI Taxonomy" id="1070528"/>
    <lineage>
        <taxon>unclassified sequences</taxon>
        <taxon>metagenomes</taxon>
        <taxon>organismal metagenomes</taxon>
    </lineage>
</organism>
<name>A0A6C0EX20_9ZZZZ</name>
<dbReference type="EMBL" id="MN738961">
    <property type="protein sequence ID" value="QHT33261.1"/>
    <property type="molecule type" value="Genomic_DNA"/>
</dbReference>
<reference evidence="1" key="1">
    <citation type="journal article" date="2020" name="Nature">
        <title>Giant virus diversity and host interactions through global metagenomics.</title>
        <authorList>
            <person name="Schulz F."/>
            <person name="Roux S."/>
            <person name="Paez-Espino D."/>
            <person name="Jungbluth S."/>
            <person name="Walsh D.A."/>
            <person name="Denef V.J."/>
            <person name="McMahon K.D."/>
            <person name="Konstantinidis K.T."/>
            <person name="Eloe-Fadrosh E.A."/>
            <person name="Kyrpides N.C."/>
            <person name="Woyke T."/>
        </authorList>
    </citation>
    <scope>NUCLEOTIDE SEQUENCE</scope>
    <source>
        <strain evidence="1">GVMAG-M-3300009161-34</strain>
    </source>
</reference>
<evidence type="ECO:0000313" key="1">
    <source>
        <dbReference type="EMBL" id="QHT33261.1"/>
    </source>
</evidence>
<sequence length="34" mass="4188">MTEYDRLKRIINNYIILKKHKLKYLLTNINNPVN</sequence>
<proteinExistence type="predicted"/>
<accession>A0A6C0EX20</accession>
<protein>
    <submittedName>
        <fullName evidence="1">Uncharacterized protein</fullName>
    </submittedName>
</protein>
<dbReference type="AlphaFoldDB" id="A0A6C0EX20"/>